<reference evidence="2" key="1">
    <citation type="submission" date="2023-03" db="EMBL/GenBank/DDBJ databases">
        <title>Massive genome expansion in bonnet fungi (Mycena s.s.) driven by repeated elements and novel gene families across ecological guilds.</title>
        <authorList>
            <consortium name="Lawrence Berkeley National Laboratory"/>
            <person name="Harder C.B."/>
            <person name="Miyauchi S."/>
            <person name="Viragh M."/>
            <person name="Kuo A."/>
            <person name="Thoen E."/>
            <person name="Andreopoulos B."/>
            <person name="Lu D."/>
            <person name="Skrede I."/>
            <person name="Drula E."/>
            <person name="Henrissat B."/>
            <person name="Morin E."/>
            <person name="Kohler A."/>
            <person name="Barry K."/>
            <person name="LaButti K."/>
            <person name="Morin E."/>
            <person name="Salamov A."/>
            <person name="Lipzen A."/>
            <person name="Mereny Z."/>
            <person name="Hegedus B."/>
            <person name="Baldrian P."/>
            <person name="Stursova M."/>
            <person name="Weitz H."/>
            <person name="Taylor A."/>
            <person name="Grigoriev I.V."/>
            <person name="Nagy L.G."/>
            <person name="Martin F."/>
            <person name="Kauserud H."/>
        </authorList>
    </citation>
    <scope>NUCLEOTIDE SEQUENCE</scope>
    <source>
        <strain evidence="2">CBHHK182m</strain>
    </source>
</reference>
<comment type="caution">
    <text evidence="2">The sequence shown here is derived from an EMBL/GenBank/DDBJ whole genome shotgun (WGS) entry which is preliminary data.</text>
</comment>
<name>A0AAD7J317_9AGAR</name>
<evidence type="ECO:0000313" key="2">
    <source>
        <dbReference type="EMBL" id="KAJ7755901.1"/>
    </source>
</evidence>
<feature type="compositionally biased region" description="Polar residues" evidence="1">
    <location>
        <begin position="88"/>
        <end position="97"/>
    </location>
</feature>
<protein>
    <submittedName>
        <fullName evidence="2">Uncharacterized protein</fullName>
    </submittedName>
</protein>
<gene>
    <name evidence="2" type="ORF">B0H16DRAFT_707549</name>
</gene>
<sequence>MGSGLSLSVPHWPLQFQAQFTGEKPSRWPGNVLILNTRAFSQLGYNVFLSHQKQRRGSAFRSLDVVKERYSPVAYKGIHPALDASLVPQPNRNTRMASSPERRPRRCRKCQLPMKGHRAENCIAAQETTSLATPPSTPANATTSKRNRITNIEIGGHWRDPSWTPHVIIPAIPSNSHSLVPTVLVDEDGNTILGSHDVAPEASDAPSLHLEPGISRPKTPMAQVMDQAHALQLCDPVVSIVKVNIVDLPRMQATAGQSGLCTSIVRTPWTAPRFKDEFEPSLKNWEQDEKSVWVVVGGDSTLVQRTADLQQQYERVPGAIKDDVVVVQATYKHIFIASTISALVVVGAVSLFL</sequence>
<evidence type="ECO:0000256" key="1">
    <source>
        <dbReference type="SAM" id="MobiDB-lite"/>
    </source>
</evidence>
<dbReference type="AlphaFoldDB" id="A0AAD7J317"/>
<feature type="region of interest" description="Disordered" evidence="1">
    <location>
        <begin position="84"/>
        <end position="106"/>
    </location>
</feature>
<accession>A0AAD7J317</accession>
<dbReference type="Proteomes" id="UP001215598">
    <property type="component" value="Unassembled WGS sequence"/>
</dbReference>
<keyword evidence="3" id="KW-1185">Reference proteome</keyword>
<dbReference type="EMBL" id="JARKIB010000048">
    <property type="protein sequence ID" value="KAJ7755901.1"/>
    <property type="molecule type" value="Genomic_DNA"/>
</dbReference>
<organism evidence="2 3">
    <name type="scientific">Mycena metata</name>
    <dbReference type="NCBI Taxonomy" id="1033252"/>
    <lineage>
        <taxon>Eukaryota</taxon>
        <taxon>Fungi</taxon>
        <taxon>Dikarya</taxon>
        <taxon>Basidiomycota</taxon>
        <taxon>Agaricomycotina</taxon>
        <taxon>Agaricomycetes</taxon>
        <taxon>Agaricomycetidae</taxon>
        <taxon>Agaricales</taxon>
        <taxon>Marasmiineae</taxon>
        <taxon>Mycenaceae</taxon>
        <taxon>Mycena</taxon>
    </lineage>
</organism>
<proteinExistence type="predicted"/>
<evidence type="ECO:0000313" key="3">
    <source>
        <dbReference type="Proteomes" id="UP001215598"/>
    </source>
</evidence>